<keyword evidence="7 12" id="KW-0812">Transmembrane</keyword>
<name>A0A6J6XJT2_9ZZZZ</name>
<evidence type="ECO:0000256" key="12">
    <source>
        <dbReference type="SAM" id="Phobius"/>
    </source>
</evidence>
<keyword evidence="4" id="KW-1003">Cell membrane</keyword>
<feature type="transmembrane region" description="Helical" evidence="12">
    <location>
        <begin position="22"/>
        <end position="46"/>
    </location>
</feature>
<dbReference type="PANTHER" id="PTHR45436:SF5">
    <property type="entry name" value="SENSOR HISTIDINE KINASE TRCS"/>
    <property type="match status" value="1"/>
</dbReference>
<dbReference type="SMART" id="SM01049">
    <property type="entry name" value="Cache_2"/>
    <property type="match status" value="2"/>
</dbReference>
<dbReference type="GO" id="GO:0000160">
    <property type="term" value="P:phosphorelay signal transduction system"/>
    <property type="evidence" value="ECO:0007669"/>
    <property type="project" value="UniProtKB-KW"/>
</dbReference>
<dbReference type="InterPro" id="IPR033480">
    <property type="entry name" value="sCache_2"/>
</dbReference>
<evidence type="ECO:0000256" key="6">
    <source>
        <dbReference type="ARBA" id="ARBA00022679"/>
    </source>
</evidence>
<evidence type="ECO:0000256" key="7">
    <source>
        <dbReference type="ARBA" id="ARBA00022692"/>
    </source>
</evidence>
<keyword evidence="9 12" id="KW-1133">Transmembrane helix</keyword>
<evidence type="ECO:0000256" key="5">
    <source>
        <dbReference type="ARBA" id="ARBA00022553"/>
    </source>
</evidence>
<accession>A0A6J6XJT2</accession>
<protein>
    <recommendedName>
        <fullName evidence="3">histidine kinase</fullName>
        <ecNumber evidence="3">2.7.13.3</ecNumber>
    </recommendedName>
</protein>
<dbReference type="EMBL" id="CAFAAK010000043">
    <property type="protein sequence ID" value="CAB4796063.1"/>
    <property type="molecule type" value="Genomic_DNA"/>
</dbReference>
<evidence type="ECO:0000256" key="11">
    <source>
        <dbReference type="ARBA" id="ARBA00023136"/>
    </source>
</evidence>
<dbReference type="EC" id="2.7.13.3" evidence="3"/>
<organism evidence="14">
    <name type="scientific">freshwater metagenome</name>
    <dbReference type="NCBI Taxonomy" id="449393"/>
    <lineage>
        <taxon>unclassified sequences</taxon>
        <taxon>metagenomes</taxon>
        <taxon>ecological metagenomes</taxon>
    </lineage>
</organism>
<reference evidence="14" key="1">
    <citation type="submission" date="2020-05" db="EMBL/GenBank/DDBJ databases">
        <authorList>
            <person name="Chiriac C."/>
            <person name="Salcher M."/>
            <person name="Ghai R."/>
            <person name="Kavagutti S V."/>
        </authorList>
    </citation>
    <scope>NUCLEOTIDE SEQUENCE</scope>
</reference>
<feature type="transmembrane region" description="Helical" evidence="12">
    <location>
        <begin position="355"/>
        <end position="372"/>
    </location>
</feature>
<keyword evidence="6" id="KW-0808">Transferase</keyword>
<dbReference type="SUPFAM" id="SSF158472">
    <property type="entry name" value="HAMP domain-like"/>
    <property type="match status" value="1"/>
</dbReference>
<dbReference type="Gene3D" id="3.30.450.20">
    <property type="entry name" value="PAS domain"/>
    <property type="match status" value="2"/>
</dbReference>
<evidence type="ECO:0000256" key="3">
    <source>
        <dbReference type="ARBA" id="ARBA00012438"/>
    </source>
</evidence>
<dbReference type="GO" id="GO:0005886">
    <property type="term" value="C:plasma membrane"/>
    <property type="evidence" value="ECO:0007669"/>
    <property type="project" value="UniProtKB-SubCell"/>
</dbReference>
<keyword evidence="11 12" id="KW-0472">Membrane</keyword>
<evidence type="ECO:0000259" key="13">
    <source>
        <dbReference type="PROSITE" id="PS50885"/>
    </source>
</evidence>
<dbReference type="Gene3D" id="6.10.340.10">
    <property type="match status" value="1"/>
</dbReference>
<gene>
    <name evidence="14" type="ORF">UFOPK3024_00316</name>
</gene>
<proteinExistence type="predicted"/>
<dbReference type="SMART" id="SM00304">
    <property type="entry name" value="HAMP"/>
    <property type="match status" value="1"/>
</dbReference>
<sequence>MTSADPATTETRKANRSRWARLSYRIALLIAILLIGSAIATTVFSVRSVQRTYSKQSTESVTNVHKSVTDTISVANKNVIAYEDAAIASRKNQLKDQSNAVVTALDALNAAVKAGQISLADAQAQALLYLKTIRYGDEYYFFTYNRALTAISHPDPRFEGKNLRDLKDADGSYILRGMQKLTDAKGSGYYNYNFTKLGAAKPSPKISYVFNYKPWDWLVGTGVYIDDIQAEAESRRAAVRKTLSDQFGAVTFNGGGLFFVLDKKGNVVVAPKGKNLADLAKTPAGKETVKVIEAAVPKKDGTIIELNKSVTLQGKNKQNWVLNVSSYNPLNWVLVSAVPQQDLTAPGRNLAIQQALLQVLLLLIGLTAGILISRRITGPVETVTKAARDLSENKFDPSDLDAAASRTDEVGDLARAFQRMGVDLVERERKLREQVASLKVVIDRSKLAKDIGEITESEFFQDLAAKAEEMRKKKFD</sequence>
<evidence type="ECO:0000256" key="8">
    <source>
        <dbReference type="ARBA" id="ARBA00022777"/>
    </source>
</evidence>
<comment type="catalytic activity">
    <reaction evidence="1">
        <text>ATP + protein L-histidine = ADP + protein N-phospho-L-histidine.</text>
        <dbReference type="EC" id="2.7.13.3"/>
    </reaction>
</comment>
<comment type="subcellular location">
    <subcellularLocation>
        <location evidence="2">Cell membrane</location>
        <topology evidence="2">Multi-pass membrane protein</topology>
    </subcellularLocation>
</comment>
<dbReference type="InterPro" id="IPR004010">
    <property type="entry name" value="Double_Cache_2"/>
</dbReference>
<evidence type="ECO:0000256" key="2">
    <source>
        <dbReference type="ARBA" id="ARBA00004651"/>
    </source>
</evidence>
<dbReference type="PANTHER" id="PTHR45436">
    <property type="entry name" value="SENSOR HISTIDINE KINASE YKOH"/>
    <property type="match status" value="1"/>
</dbReference>
<dbReference type="Pfam" id="PF08269">
    <property type="entry name" value="dCache_2"/>
    <property type="match status" value="1"/>
</dbReference>
<evidence type="ECO:0000256" key="9">
    <source>
        <dbReference type="ARBA" id="ARBA00022989"/>
    </source>
</evidence>
<dbReference type="GO" id="GO:0004673">
    <property type="term" value="F:protein histidine kinase activity"/>
    <property type="evidence" value="ECO:0007669"/>
    <property type="project" value="UniProtKB-EC"/>
</dbReference>
<keyword evidence="10" id="KW-0902">Two-component regulatory system</keyword>
<dbReference type="CDD" id="cd06225">
    <property type="entry name" value="HAMP"/>
    <property type="match status" value="1"/>
</dbReference>
<evidence type="ECO:0000256" key="4">
    <source>
        <dbReference type="ARBA" id="ARBA00022475"/>
    </source>
</evidence>
<keyword evidence="5" id="KW-0597">Phosphoprotein</keyword>
<evidence type="ECO:0000313" key="14">
    <source>
        <dbReference type="EMBL" id="CAB4796063.1"/>
    </source>
</evidence>
<keyword evidence="8" id="KW-0418">Kinase</keyword>
<dbReference type="InterPro" id="IPR050428">
    <property type="entry name" value="TCS_sensor_his_kinase"/>
</dbReference>
<dbReference type="PROSITE" id="PS50885">
    <property type="entry name" value="HAMP"/>
    <property type="match status" value="1"/>
</dbReference>
<evidence type="ECO:0000256" key="1">
    <source>
        <dbReference type="ARBA" id="ARBA00000085"/>
    </source>
</evidence>
<dbReference type="Pfam" id="PF00672">
    <property type="entry name" value="HAMP"/>
    <property type="match status" value="1"/>
</dbReference>
<dbReference type="InterPro" id="IPR003660">
    <property type="entry name" value="HAMP_dom"/>
</dbReference>
<evidence type="ECO:0000256" key="10">
    <source>
        <dbReference type="ARBA" id="ARBA00023012"/>
    </source>
</evidence>
<feature type="domain" description="HAMP" evidence="13">
    <location>
        <begin position="374"/>
        <end position="429"/>
    </location>
</feature>
<dbReference type="AlphaFoldDB" id="A0A6J6XJT2"/>